<proteinExistence type="predicted"/>
<reference evidence="1" key="1">
    <citation type="submission" date="2024-03" db="EMBL/GenBank/DDBJ databases">
        <title>Novel Streptomyces species of biotechnological and ecological value are a feature of Machair soil.</title>
        <authorList>
            <person name="Prole J.R."/>
            <person name="Goodfellow M."/>
            <person name="Allenby N."/>
            <person name="Ward A.C."/>
        </authorList>
    </citation>
    <scope>NUCLEOTIDE SEQUENCE</scope>
    <source>
        <strain evidence="1">MS1.AVA.4</strain>
    </source>
</reference>
<accession>A0ACC6QL13</accession>
<evidence type="ECO:0000313" key="2">
    <source>
        <dbReference type="Proteomes" id="UP001375539"/>
    </source>
</evidence>
<protein>
    <submittedName>
        <fullName evidence="1">Uncharacterized protein</fullName>
    </submittedName>
</protein>
<sequence length="99" mass="10846">MGASAAQAEQRRTASIADTWPAVLLLLPAVLLLRYLGEHSWAYWTGAVIGLFGLTGAAFEITAAVKHLAKRRKPWVAVWALVVLMAASVHLVLRLAERW</sequence>
<organism evidence="1 2">
    <name type="scientific">Streptomyces pratisoli</name>
    <dbReference type="NCBI Taxonomy" id="3139917"/>
    <lineage>
        <taxon>Bacteria</taxon>
        <taxon>Bacillati</taxon>
        <taxon>Actinomycetota</taxon>
        <taxon>Actinomycetes</taxon>
        <taxon>Kitasatosporales</taxon>
        <taxon>Streptomycetaceae</taxon>
        <taxon>Streptomyces</taxon>
    </lineage>
</organism>
<gene>
    <name evidence="1" type="ORF">WKI58_21530</name>
</gene>
<name>A0ACC6QL13_9ACTN</name>
<keyword evidence="2" id="KW-1185">Reference proteome</keyword>
<dbReference type="EMBL" id="JBBKAI010000002">
    <property type="protein sequence ID" value="MEJ8659064.1"/>
    <property type="molecule type" value="Genomic_DNA"/>
</dbReference>
<comment type="caution">
    <text evidence="1">The sequence shown here is derived from an EMBL/GenBank/DDBJ whole genome shotgun (WGS) entry which is preliminary data.</text>
</comment>
<dbReference type="Proteomes" id="UP001375539">
    <property type="component" value="Unassembled WGS sequence"/>
</dbReference>
<evidence type="ECO:0000313" key="1">
    <source>
        <dbReference type="EMBL" id="MEJ8659064.1"/>
    </source>
</evidence>